<dbReference type="VEuPathDB" id="FungiDB:CPAG_00853"/>
<dbReference type="EMBL" id="DS268109">
    <property type="protein sequence ID" value="KMM64501.1"/>
    <property type="molecule type" value="Genomic_DNA"/>
</dbReference>
<keyword evidence="7" id="KW-0539">Nucleus</keyword>
<dbReference type="InterPro" id="IPR010997">
    <property type="entry name" value="HRDC-like_sf"/>
</dbReference>
<keyword evidence="3" id="KW-0540">Nuclease</keyword>
<dbReference type="GO" id="GO:0071037">
    <property type="term" value="P:nuclear polyadenylation-dependent snRNA catabolic process"/>
    <property type="evidence" value="ECO:0007669"/>
    <property type="project" value="TreeGrafter"/>
</dbReference>
<dbReference type="SUPFAM" id="SSF47819">
    <property type="entry name" value="HRDC-like"/>
    <property type="match status" value="1"/>
</dbReference>
<dbReference type="PANTHER" id="PTHR12124">
    <property type="entry name" value="POLYMYOSITIS/SCLERODERMA AUTOANTIGEN-RELATED"/>
    <property type="match status" value="1"/>
</dbReference>
<dbReference type="SMART" id="SM00474">
    <property type="entry name" value="35EXOc"/>
    <property type="match status" value="1"/>
</dbReference>
<comment type="subcellular location">
    <subcellularLocation>
        <location evidence="1">Nucleus</location>
    </subcellularLocation>
</comment>
<dbReference type="GO" id="GO:0000176">
    <property type="term" value="C:nuclear exosome (RNase complex)"/>
    <property type="evidence" value="ECO:0007669"/>
    <property type="project" value="InterPro"/>
</dbReference>
<gene>
    <name evidence="11" type="ORF">CPAG_00853</name>
</gene>
<feature type="region of interest" description="Disordered" evidence="9">
    <location>
        <begin position="722"/>
        <end position="772"/>
    </location>
</feature>
<protein>
    <submittedName>
        <fullName evidence="11">PM-scl autoantigen</fullName>
    </submittedName>
</protein>
<dbReference type="InterPro" id="IPR012337">
    <property type="entry name" value="RNaseH-like_sf"/>
</dbReference>
<keyword evidence="6" id="KW-0269">Exonuclease</keyword>
<sequence length="772" mass="85004">MDLATEFSPFQEKLTAALVQATKTTSQLLAQDIAFQRSVNPSLSNSLDEQSARFLGLTNSILRFATSGSDLNAPSLEDEDGVDDNWRGVVDVIDELLEKADACLDEFTGIIKKLGPSQDERGQELNKRASKAQFPGAYNFASSKIPKPQLSFKTRPNNHASSPFRPILRQKPHALIPLPPVAEQTSTNGDVEQSEHPYAHEIKDCHYPASTYSSSTPQLYKPFESTTATFVNTIEGVKVMLEELKSAKEIAVDLEHHDAHSYHGLVCLMQISTREKDWIVDTLLPWREELQILNEVFADPRILKVLHGSSMDVIWLQRDLGLYLVGLFDTYHASVALNYPKKSLKFLLDKFVNLEAEKQYQTADWRLRPLLPGMFDYARSDTHYLLYIYDNLRNELIEKSTPDTNLIDYVQDKSKEEALQRYERPVYDAETGQGSGGWYDVLSRSPSLLNREQLAVFKAVHRWRDQTARTDDEGVQSVLSKRALFAIAHGMPSDQAGLLKLAIPVSPSLRKRLSELLKVIKDAKASGVDGPELHEVLASGPATLVSGVKAMEPSPAGAEKEASMASSAKAVRALVSQFWGTTLEQTESTNASVYAPFAAADALALSLPLPSMPINISEEAHGIEDEAMETSATPPAPKSEKEEDRTSGLAADQIFTVKQFGAGPKRKAAPADTERSPAPSPVSNSPRPDVAGLGSKKQKTSAAEDVVAPFDYTNAESVLQAGRAEDVRNLPRKPQFNPYAKVLDAPQALRKSKKDMGGGKSFTFQKDSSAMF</sequence>
<evidence type="ECO:0000256" key="8">
    <source>
        <dbReference type="ARBA" id="ARBA00043957"/>
    </source>
</evidence>
<evidence type="ECO:0000256" key="4">
    <source>
        <dbReference type="ARBA" id="ARBA00022801"/>
    </source>
</evidence>
<dbReference type="FunFam" id="3.30.420.10:FF:000059">
    <property type="entry name" value="Exosome complex exonuclease Rrp6"/>
    <property type="match status" value="1"/>
</dbReference>
<organism evidence="11 12">
    <name type="scientific">Coccidioides posadasii RMSCC 3488</name>
    <dbReference type="NCBI Taxonomy" id="454284"/>
    <lineage>
        <taxon>Eukaryota</taxon>
        <taxon>Fungi</taxon>
        <taxon>Dikarya</taxon>
        <taxon>Ascomycota</taxon>
        <taxon>Pezizomycotina</taxon>
        <taxon>Eurotiomycetes</taxon>
        <taxon>Eurotiomycetidae</taxon>
        <taxon>Onygenales</taxon>
        <taxon>Onygenaceae</taxon>
        <taxon>Coccidioides</taxon>
    </lineage>
</organism>
<feature type="region of interest" description="Disordered" evidence="9">
    <location>
        <begin position="660"/>
        <end position="709"/>
    </location>
</feature>
<dbReference type="Proteomes" id="UP000054567">
    <property type="component" value="Unassembled WGS sequence"/>
</dbReference>
<dbReference type="GO" id="GO:0003727">
    <property type="term" value="F:single-stranded RNA binding"/>
    <property type="evidence" value="ECO:0007669"/>
    <property type="project" value="TreeGrafter"/>
</dbReference>
<reference evidence="12" key="3">
    <citation type="journal article" date="2010" name="Genome Res.">
        <title>Population genomic sequencing of Coccidioides fungi reveals recent hybridization and transposon control.</title>
        <authorList>
            <person name="Neafsey D.E."/>
            <person name="Barker B.M."/>
            <person name="Sharpton T.J."/>
            <person name="Stajich J.E."/>
            <person name="Park D.J."/>
            <person name="Whiston E."/>
            <person name="Hung C.-Y."/>
            <person name="McMahan C."/>
            <person name="White J."/>
            <person name="Sykes S."/>
            <person name="Heiman D."/>
            <person name="Young S."/>
            <person name="Zeng Q."/>
            <person name="Abouelleil A."/>
            <person name="Aftuck L."/>
            <person name="Bessette D."/>
            <person name="Brown A."/>
            <person name="FitzGerald M."/>
            <person name="Lui A."/>
            <person name="Macdonald J.P."/>
            <person name="Priest M."/>
            <person name="Orbach M.J."/>
            <person name="Galgiani J.N."/>
            <person name="Kirkland T.N."/>
            <person name="Cole G.T."/>
            <person name="Birren B.W."/>
            <person name="Henn M.R."/>
            <person name="Taylor J.W."/>
            <person name="Rounsley S.D."/>
        </authorList>
    </citation>
    <scope>NUCLEOTIDE SEQUENCE [LARGE SCALE GENOMIC DNA]</scope>
    <source>
        <strain evidence="12">RMSCC 3488</strain>
    </source>
</reference>
<dbReference type="GO" id="GO:0071040">
    <property type="term" value="P:nuclear polyadenylation-dependent antisense transcript catabolic process"/>
    <property type="evidence" value="ECO:0007669"/>
    <property type="project" value="TreeGrafter"/>
</dbReference>
<dbReference type="GO" id="GO:0071039">
    <property type="term" value="P:nuclear polyadenylation-dependent CUT catabolic process"/>
    <property type="evidence" value="ECO:0007669"/>
    <property type="project" value="TreeGrafter"/>
</dbReference>
<dbReference type="Pfam" id="PF08066">
    <property type="entry name" value="PMC2NT"/>
    <property type="match status" value="1"/>
</dbReference>
<dbReference type="Gene3D" id="3.30.420.10">
    <property type="entry name" value="Ribonuclease H-like superfamily/Ribonuclease H"/>
    <property type="match status" value="1"/>
</dbReference>
<dbReference type="GO" id="GO:0000166">
    <property type="term" value="F:nucleotide binding"/>
    <property type="evidence" value="ECO:0007669"/>
    <property type="project" value="InterPro"/>
</dbReference>
<reference evidence="11 12" key="1">
    <citation type="submission" date="2007-06" db="EMBL/GenBank/DDBJ databases">
        <title>The Genome Sequence of Coccidioides posadasii RMSCC_3488.</title>
        <authorList>
            <consortium name="Coccidioides Genome Resources Consortium"/>
            <consortium name="The Broad Institute Genome Sequencing Platform"/>
            <person name="Henn M.R."/>
            <person name="Sykes S."/>
            <person name="Young S."/>
            <person name="Jaffe D."/>
            <person name="Berlin A."/>
            <person name="Alvarez P."/>
            <person name="Butler J."/>
            <person name="Gnerre S."/>
            <person name="Grabherr M."/>
            <person name="Mauceli E."/>
            <person name="Brockman W."/>
            <person name="Kodira C."/>
            <person name="Alvarado L."/>
            <person name="Zeng Q."/>
            <person name="Crawford M."/>
            <person name="Antoine C."/>
            <person name="Devon K."/>
            <person name="Galgiani J."/>
            <person name="Orsborn K."/>
            <person name="Lewis M.L."/>
            <person name="Nusbaum C."/>
            <person name="Galagan J."/>
            <person name="Birren B."/>
        </authorList>
    </citation>
    <scope>NUCLEOTIDE SEQUENCE [LARGE SCALE GENOMIC DNA]</scope>
    <source>
        <strain evidence="11 12">RMSCC 3488</strain>
    </source>
</reference>
<reference evidence="12" key="2">
    <citation type="journal article" date="2009" name="Genome Res.">
        <title>Comparative genomic analyses of the human fungal pathogens Coccidioides and their relatives.</title>
        <authorList>
            <person name="Sharpton T.J."/>
            <person name="Stajich J.E."/>
            <person name="Rounsley S.D."/>
            <person name="Gardner M.J."/>
            <person name="Wortman J.R."/>
            <person name="Jordar V.S."/>
            <person name="Maiti R."/>
            <person name="Kodira C.D."/>
            <person name="Neafsey D.E."/>
            <person name="Zeng Q."/>
            <person name="Hung C.-Y."/>
            <person name="McMahan C."/>
            <person name="Muszewska A."/>
            <person name="Grynberg M."/>
            <person name="Mandel M.A."/>
            <person name="Kellner E.M."/>
            <person name="Barker B.M."/>
            <person name="Galgiani J.N."/>
            <person name="Orbach M.J."/>
            <person name="Kirkland T.N."/>
            <person name="Cole G.T."/>
            <person name="Henn M.R."/>
            <person name="Birren B.W."/>
            <person name="Taylor J.W."/>
        </authorList>
    </citation>
    <scope>NUCLEOTIDE SEQUENCE [LARGE SCALE GENOMIC DNA]</scope>
    <source>
        <strain evidence="12">RMSCC 3488</strain>
    </source>
</reference>
<evidence type="ECO:0000256" key="3">
    <source>
        <dbReference type="ARBA" id="ARBA00022722"/>
    </source>
</evidence>
<dbReference type="Pfam" id="PF00570">
    <property type="entry name" value="HRDC"/>
    <property type="match status" value="1"/>
</dbReference>
<dbReference type="GO" id="GO:0071036">
    <property type="term" value="P:nuclear polyadenylation-dependent snoRNA catabolic process"/>
    <property type="evidence" value="ECO:0007669"/>
    <property type="project" value="TreeGrafter"/>
</dbReference>
<evidence type="ECO:0000256" key="2">
    <source>
        <dbReference type="ARBA" id="ARBA00022552"/>
    </source>
</evidence>
<evidence type="ECO:0000256" key="9">
    <source>
        <dbReference type="SAM" id="MobiDB-lite"/>
    </source>
</evidence>
<dbReference type="GO" id="GO:0071035">
    <property type="term" value="P:nuclear polyadenylation-dependent rRNA catabolic process"/>
    <property type="evidence" value="ECO:0007669"/>
    <property type="project" value="TreeGrafter"/>
</dbReference>
<dbReference type="GO" id="GO:0000175">
    <property type="term" value="F:3'-5'-RNA exonuclease activity"/>
    <property type="evidence" value="ECO:0007669"/>
    <property type="project" value="InterPro"/>
</dbReference>
<dbReference type="SUPFAM" id="SSF53098">
    <property type="entry name" value="Ribonuclease H-like"/>
    <property type="match status" value="1"/>
</dbReference>
<feature type="region of interest" description="Disordered" evidence="9">
    <location>
        <begin position="627"/>
        <end position="647"/>
    </location>
</feature>
<evidence type="ECO:0000256" key="1">
    <source>
        <dbReference type="ARBA" id="ARBA00004123"/>
    </source>
</evidence>
<evidence type="ECO:0000259" key="10">
    <source>
        <dbReference type="PROSITE" id="PS50967"/>
    </source>
</evidence>
<dbReference type="InterPro" id="IPR002121">
    <property type="entry name" value="HRDC_dom"/>
</dbReference>
<dbReference type="Pfam" id="PF01612">
    <property type="entry name" value="DNA_pol_A_exo1"/>
    <property type="match status" value="1"/>
</dbReference>
<dbReference type="InterPro" id="IPR045092">
    <property type="entry name" value="Rrp6-like"/>
</dbReference>
<keyword evidence="4" id="KW-0378">Hydrolase</keyword>
<dbReference type="GO" id="GO:0071051">
    <property type="term" value="P:poly(A)-dependent snoRNA 3'-end processing"/>
    <property type="evidence" value="ECO:0007669"/>
    <property type="project" value="TreeGrafter"/>
</dbReference>
<proteinExistence type="inferred from homology"/>
<dbReference type="FunFam" id="1.10.150.80:FF:000001">
    <property type="entry name" value="Putative exosome component 10"/>
    <property type="match status" value="1"/>
</dbReference>
<dbReference type="InterPro" id="IPR002562">
    <property type="entry name" value="3'-5'_exonuclease_dom"/>
</dbReference>
<dbReference type="GO" id="GO:0005730">
    <property type="term" value="C:nucleolus"/>
    <property type="evidence" value="ECO:0007669"/>
    <property type="project" value="TreeGrafter"/>
</dbReference>
<dbReference type="AlphaFoldDB" id="A0A0J6EVC5"/>
<dbReference type="GO" id="GO:0071044">
    <property type="term" value="P:histone mRNA catabolic process"/>
    <property type="evidence" value="ECO:0007669"/>
    <property type="project" value="TreeGrafter"/>
</dbReference>
<name>A0A0J6EVC5_COCPO</name>
<accession>A0A0J6EVC5</accession>
<evidence type="ECO:0000256" key="6">
    <source>
        <dbReference type="ARBA" id="ARBA00022839"/>
    </source>
</evidence>
<dbReference type="GO" id="GO:0071038">
    <property type="term" value="P:TRAMP-dependent tRNA surveillance pathway"/>
    <property type="evidence" value="ECO:0007669"/>
    <property type="project" value="TreeGrafter"/>
</dbReference>
<dbReference type="InterPro" id="IPR012588">
    <property type="entry name" value="Exosome-assoc_fac_Rrp6_N"/>
</dbReference>
<dbReference type="SMART" id="SM00341">
    <property type="entry name" value="HRDC"/>
    <property type="match status" value="1"/>
</dbReference>
<evidence type="ECO:0000256" key="7">
    <source>
        <dbReference type="ARBA" id="ARBA00023242"/>
    </source>
</evidence>
<feature type="domain" description="HRDC" evidence="10">
    <location>
        <begin position="450"/>
        <end position="530"/>
    </location>
</feature>
<feature type="compositionally biased region" description="Polar residues" evidence="9">
    <location>
        <begin position="762"/>
        <end position="772"/>
    </location>
</feature>
<comment type="similarity">
    <text evidence="8">Belongs to the exosome component 10/RRP6 family.</text>
</comment>
<evidence type="ECO:0000313" key="12">
    <source>
        <dbReference type="Proteomes" id="UP000054567"/>
    </source>
</evidence>
<keyword evidence="5" id="KW-0271">Exosome</keyword>
<dbReference type="InterPro" id="IPR049559">
    <property type="entry name" value="Rrp6p-like_exo"/>
</dbReference>
<dbReference type="CDD" id="cd06147">
    <property type="entry name" value="Rrp6p_like_exo"/>
    <property type="match status" value="1"/>
</dbReference>
<dbReference type="OrthoDB" id="2250022at2759"/>
<evidence type="ECO:0000313" key="11">
    <source>
        <dbReference type="EMBL" id="KMM64501.1"/>
    </source>
</evidence>
<dbReference type="InterPro" id="IPR044876">
    <property type="entry name" value="HRDC_dom_sf"/>
</dbReference>
<keyword evidence="2" id="KW-0698">rRNA processing</keyword>
<dbReference type="PROSITE" id="PS50967">
    <property type="entry name" value="HRDC"/>
    <property type="match status" value="1"/>
</dbReference>
<evidence type="ECO:0000256" key="5">
    <source>
        <dbReference type="ARBA" id="ARBA00022835"/>
    </source>
</evidence>
<dbReference type="InterPro" id="IPR036397">
    <property type="entry name" value="RNaseH_sf"/>
</dbReference>
<dbReference type="GO" id="GO:0000467">
    <property type="term" value="P:exonucleolytic trimming to generate mature 3'-end of 5.8S rRNA from tricistronic rRNA transcript (SSU-rRNA, 5.8S rRNA, LSU-rRNA)"/>
    <property type="evidence" value="ECO:0007669"/>
    <property type="project" value="InterPro"/>
</dbReference>
<dbReference type="Gene3D" id="1.10.150.80">
    <property type="entry name" value="HRDC domain"/>
    <property type="match status" value="1"/>
</dbReference>
<dbReference type="PANTHER" id="PTHR12124:SF47">
    <property type="entry name" value="EXOSOME COMPONENT 10"/>
    <property type="match status" value="1"/>
</dbReference>